<gene>
    <name evidence="1" type="ORF">GCM10009830_23690</name>
</gene>
<accession>A0ABN2GSX1</accession>
<dbReference type="RefSeq" id="WP_344486371.1">
    <property type="nucleotide sequence ID" value="NZ_BAAAQF010000007.1"/>
</dbReference>
<protein>
    <submittedName>
        <fullName evidence="1">Flavodoxin family protein</fullName>
    </submittedName>
</protein>
<keyword evidence="2" id="KW-1185">Reference proteome</keyword>
<dbReference type="SUPFAM" id="SSF52218">
    <property type="entry name" value="Flavoproteins"/>
    <property type="match status" value="1"/>
</dbReference>
<evidence type="ECO:0000313" key="1">
    <source>
        <dbReference type="EMBL" id="GAA1676274.1"/>
    </source>
</evidence>
<comment type="caution">
    <text evidence="1">The sequence shown here is derived from an EMBL/GenBank/DDBJ whole genome shotgun (WGS) entry which is preliminary data.</text>
</comment>
<organism evidence="1 2">
    <name type="scientific">Glycomyces endophyticus</name>
    <dbReference type="NCBI Taxonomy" id="480996"/>
    <lineage>
        <taxon>Bacteria</taxon>
        <taxon>Bacillati</taxon>
        <taxon>Actinomycetota</taxon>
        <taxon>Actinomycetes</taxon>
        <taxon>Glycomycetales</taxon>
        <taxon>Glycomycetaceae</taxon>
        <taxon>Glycomyces</taxon>
    </lineage>
</organism>
<dbReference type="InterPro" id="IPR001226">
    <property type="entry name" value="Flavodoxin_CS"/>
</dbReference>
<name>A0ABN2GSX1_9ACTN</name>
<evidence type="ECO:0000313" key="2">
    <source>
        <dbReference type="Proteomes" id="UP001499851"/>
    </source>
</evidence>
<dbReference type="EMBL" id="BAAAQF010000007">
    <property type="protein sequence ID" value="GAA1676274.1"/>
    <property type="molecule type" value="Genomic_DNA"/>
</dbReference>
<dbReference type="Gene3D" id="3.40.50.360">
    <property type="match status" value="1"/>
</dbReference>
<proteinExistence type="predicted"/>
<dbReference type="InterPro" id="IPR029039">
    <property type="entry name" value="Flavoprotein-like_sf"/>
</dbReference>
<dbReference type="PROSITE" id="PS00201">
    <property type="entry name" value="FLAVODOXIN"/>
    <property type="match status" value="1"/>
</dbReference>
<dbReference type="Proteomes" id="UP001499851">
    <property type="component" value="Unassembled WGS sequence"/>
</dbReference>
<sequence>MRAVVVYESMFGNTKQVAEAVAAGIAETMPVDLFEVGRAPTALKPDVGLVVIGAPTHAFSLSRPATRDEAAKRAPAGLVSPGIGAREWLGDLDIAPGTPTAAFCTRVKVVFAGSAAKAAARLLRKARCTLAAPPKDFTVVGTPGPLAPGELERARRWAGRLARAAACVPE</sequence>
<reference evidence="1 2" key="1">
    <citation type="journal article" date="2019" name="Int. J. Syst. Evol. Microbiol.">
        <title>The Global Catalogue of Microorganisms (GCM) 10K type strain sequencing project: providing services to taxonomists for standard genome sequencing and annotation.</title>
        <authorList>
            <consortium name="The Broad Institute Genomics Platform"/>
            <consortium name="The Broad Institute Genome Sequencing Center for Infectious Disease"/>
            <person name="Wu L."/>
            <person name="Ma J."/>
        </authorList>
    </citation>
    <scope>NUCLEOTIDE SEQUENCE [LARGE SCALE GENOMIC DNA]</scope>
    <source>
        <strain evidence="1 2">JCM 16001</strain>
    </source>
</reference>